<reference evidence="4 5" key="2">
    <citation type="journal article" date="2011" name="Mol. Biol. Evol.">
        <title>Unity in variety--the pan-genome of the Chlamydiae.</title>
        <authorList>
            <person name="Collingro A."/>
            <person name="Tischler P."/>
            <person name="Weinmaier T."/>
            <person name="Penz T."/>
            <person name="Heinz E."/>
            <person name="Brunham R.C."/>
            <person name="Read T.D."/>
            <person name="Bavoil P.M."/>
            <person name="Sachse K."/>
            <person name="Kahane S."/>
            <person name="Friedman M.G."/>
            <person name="Rattei T."/>
            <person name="Myers G.S."/>
            <person name="Horn M."/>
        </authorList>
    </citation>
    <scope>NUCLEOTIDE SEQUENCE [LARGE SCALE GENOMIC DNA]</scope>
    <source>
        <strain evidence="5">ATCC VR-1471 / Z</strain>
    </source>
</reference>
<protein>
    <recommendedName>
        <fullName evidence="3">NADAR domain-containing protein</fullName>
    </recommendedName>
</protein>
<proteinExistence type="predicted"/>
<dbReference type="eggNOG" id="ENOG5033NG1">
    <property type="taxonomic scope" value="Bacteria"/>
</dbReference>
<dbReference type="InterPro" id="IPR037238">
    <property type="entry name" value="YbiA-like_sf"/>
</dbReference>
<keyword evidence="5" id="KW-1185">Reference proteome</keyword>
<gene>
    <name evidence="4" type="ordered locus">SNE_A18420</name>
</gene>
<dbReference type="CDD" id="cd15457">
    <property type="entry name" value="NADAR"/>
    <property type="match status" value="1"/>
</dbReference>
<dbReference type="AlphaFoldDB" id="F8L381"/>
<dbReference type="HOGENOM" id="CLU_1179576_0_0_0"/>
<evidence type="ECO:0000256" key="2">
    <source>
        <dbReference type="ARBA" id="ARBA00000751"/>
    </source>
</evidence>
<evidence type="ECO:0000256" key="1">
    <source>
        <dbReference type="ARBA" id="ARBA00000022"/>
    </source>
</evidence>
<dbReference type="Pfam" id="PF08719">
    <property type="entry name" value="NADAR"/>
    <property type="match status" value="1"/>
</dbReference>
<dbReference type="SUPFAM" id="SSF143990">
    <property type="entry name" value="YbiA-like"/>
    <property type="match status" value="1"/>
</dbReference>
<dbReference type="InterPro" id="IPR012816">
    <property type="entry name" value="NADAR"/>
</dbReference>
<evidence type="ECO:0000313" key="5">
    <source>
        <dbReference type="Proteomes" id="UP000000496"/>
    </source>
</evidence>
<sequence>MGVEMASLGSIVNSGKLHLVQHEKWVVAPKETNKISLDVFAGSAQELVSHQSEILSAASPAQILQYIQLFNTAWTTAKLAQNKISASPKGNNKPIQFSSFSKQYSWLSNFFQTLIFDESKGRILSHVEGGYVAFKAEQAEESEFAEEVVQEFDPATAKAIGSHLERPKTAIDEMYRLEVLKFAQNPVLTNLLKNSGTAPLEEYTSDPFWGTAHGTIRSDDSNQLGRILELVRATL</sequence>
<comment type="catalytic activity">
    <reaction evidence="2">
        <text>2,5-diamino-6-hydroxy-4-(5-phosphoribosylamino)-pyrimidine + H2O = 2,5,6-triamino-4-hydroxypyrimidine + D-ribose 5-phosphate</text>
        <dbReference type="Rhea" id="RHEA:23436"/>
        <dbReference type="ChEBI" id="CHEBI:15377"/>
        <dbReference type="ChEBI" id="CHEBI:58614"/>
        <dbReference type="ChEBI" id="CHEBI:78346"/>
        <dbReference type="ChEBI" id="CHEBI:137796"/>
    </reaction>
</comment>
<evidence type="ECO:0000259" key="3">
    <source>
        <dbReference type="Pfam" id="PF08719"/>
    </source>
</evidence>
<dbReference type="STRING" id="331113.SNE_A18420"/>
<evidence type="ECO:0000313" key="4">
    <source>
        <dbReference type="EMBL" id="CCB89719.1"/>
    </source>
</evidence>
<feature type="domain" description="NADAR" evidence="3">
    <location>
        <begin position="101"/>
        <end position="235"/>
    </location>
</feature>
<accession>F8L381</accession>
<dbReference type="Proteomes" id="UP000000496">
    <property type="component" value="Chromosome gsn.131"/>
</dbReference>
<reference key="1">
    <citation type="journal article" date="2011" name="Mol. Biol. Evol.">
        <title>Unity in variety -- the pan-genome of the Chlamydiae.</title>
        <authorList>
            <person name="Collingro A."/>
            <person name="Tischler P."/>
            <person name="Weinmaier T."/>
            <person name="Penz T."/>
            <person name="Heinz E."/>
            <person name="Brunham R.C."/>
            <person name="Read T.D."/>
            <person name="Bavoil P.M."/>
            <person name="Sachse K."/>
            <person name="Kahane S."/>
            <person name="Friedman M.G."/>
            <person name="Rattei T."/>
            <person name="Myers G.S.A."/>
            <person name="Horn M."/>
        </authorList>
    </citation>
    <scope>NUCLEOTIDE SEQUENCE</scope>
    <source>
        <strain>Z</strain>
    </source>
</reference>
<dbReference type="KEGG" id="sng:SNE_A18420"/>
<dbReference type="Gene3D" id="1.10.357.40">
    <property type="entry name" value="YbiA-like"/>
    <property type="match status" value="1"/>
</dbReference>
<comment type="catalytic activity">
    <reaction evidence="1">
        <text>5-amino-6-(5-phospho-D-ribosylamino)uracil + H2O = 5,6-diaminouracil + D-ribose 5-phosphate</text>
        <dbReference type="Rhea" id="RHEA:55020"/>
        <dbReference type="ChEBI" id="CHEBI:15377"/>
        <dbReference type="ChEBI" id="CHEBI:46252"/>
        <dbReference type="ChEBI" id="CHEBI:58453"/>
        <dbReference type="ChEBI" id="CHEBI:78346"/>
    </reaction>
</comment>
<organism evidence="4 5">
    <name type="scientific">Simkania negevensis (strain ATCC VR-1471 / DSM 27360 / Z)</name>
    <dbReference type="NCBI Taxonomy" id="331113"/>
    <lineage>
        <taxon>Bacteria</taxon>
        <taxon>Pseudomonadati</taxon>
        <taxon>Chlamydiota</taxon>
        <taxon>Chlamydiia</taxon>
        <taxon>Parachlamydiales</taxon>
        <taxon>Simkaniaceae</taxon>
        <taxon>Simkania</taxon>
    </lineage>
</organism>
<name>F8L381_SIMNZ</name>
<dbReference type="EMBL" id="FR872582">
    <property type="protein sequence ID" value="CCB89719.1"/>
    <property type="molecule type" value="Genomic_DNA"/>
</dbReference>